<dbReference type="GO" id="GO:0008270">
    <property type="term" value="F:zinc ion binding"/>
    <property type="evidence" value="ECO:0007669"/>
    <property type="project" value="UniProtKB-KW"/>
</dbReference>
<dbReference type="HOGENOM" id="CLU_009123_13_0_1"/>
<accession>S8DMN1</accession>
<dbReference type="InterPro" id="IPR012337">
    <property type="entry name" value="RNaseH-like_sf"/>
</dbReference>
<comment type="subcellular location">
    <subcellularLocation>
        <location evidence="1">Nucleus</location>
    </subcellularLocation>
</comment>
<keyword evidence="5" id="KW-0539">Nucleus</keyword>
<dbReference type="PANTHER" id="PTHR46481">
    <property type="entry name" value="ZINC FINGER BED DOMAIN-CONTAINING PROTEIN 4"/>
    <property type="match status" value="1"/>
</dbReference>
<dbReference type="InParanoid" id="S8DMN1"/>
<dbReference type="EMBL" id="KE504252">
    <property type="protein sequence ID" value="EPS93907.1"/>
    <property type="molecule type" value="Genomic_DNA"/>
</dbReference>
<evidence type="ECO:0000256" key="1">
    <source>
        <dbReference type="ARBA" id="ARBA00004123"/>
    </source>
</evidence>
<sequence>DELEHYLSTEPDPMIENTLHWWCAPEWQAMYLKLSCMVRCYLTIPATSVGVERLFSKGHIIVTHLCNGLSAASIRALMCLNDWLLLSLVRDADV</sequence>
<evidence type="ECO:0000313" key="7">
    <source>
        <dbReference type="EMBL" id="EPS93907.1"/>
    </source>
</evidence>
<evidence type="ECO:0000256" key="2">
    <source>
        <dbReference type="ARBA" id="ARBA00022723"/>
    </source>
</evidence>
<feature type="non-terminal residue" evidence="7">
    <location>
        <position position="1"/>
    </location>
</feature>
<protein>
    <recommendedName>
        <fullName evidence="6">HAT C-terminal dimerisation domain-containing protein</fullName>
    </recommendedName>
</protein>
<dbReference type="Proteomes" id="UP000015241">
    <property type="component" value="Unassembled WGS sequence"/>
</dbReference>
<evidence type="ECO:0000256" key="3">
    <source>
        <dbReference type="ARBA" id="ARBA00022771"/>
    </source>
</evidence>
<dbReference type="GO" id="GO:0005634">
    <property type="term" value="C:nucleus"/>
    <property type="evidence" value="ECO:0007669"/>
    <property type="project" value="UniProtKB-SubCell"/>
</dbReference>
<keyword evidence="8" id="KW-1185">Reference proteome</keyword>
<dbReference type="OrthoDB" id="1715602at2759"/>
<gene>
    <name evidence="7" type="ORF">FOMPIDRAFT_1109298</name>
</gene>
<dbReference type="InterPro" id="IPR008906">
    <property type="entry name" value="HATC_C_dom"/>
</dbReference>
<dbReference type="AlphaFoldDB" id="S8DMN1"/>
<feature type="non-terminal residue" evidence="7">
    <location>
        <position position="94"/>
    </location>
</feature>
<evidence type="ECO:0000256" key="4">
    <source>
        <dbReference type="ARBA" id="ARBA00022833"/>
    </source>
</evidence>
<organism evidence="7 8">
    <name type="scientific">Fomitopsis schrenkii</name>
    <name type="common">Brown rot fungus</name>
    <dbReference type="NCBI Taxonomy" id="2126942"/>
    <lineage>
        <taxon>Eukaryota</taxon>
        <taxon>Fungi</taxon>
        <taxon>Dikarya</taxon>
        <taxon>Basidiomycota</taxon>
        <taxon>Agaricomycotina</taxon>
        <taxon>Agaricomycetes</taxon>
        <taxon>Polyporales</taxon>
        <taxon>Fomitopsis</taxon>
    </lineage>
</organism>
<dbReference type="GO" id="GO:0046983">
    <property type="term" value="F:protein dimerization activity"/>
    <property type="evidence" value="ECO:0007669"/>
    <property type="project" value="InterPro"/>
</dbReference>
<keyword evidence="2" id="KW-0479">Metal-binding</keyword>
<dbReference type="PANTHER" id="PTHR46481:SF10">
    <property type="entry name" value="ZINC FINGER BED DOMAIN-CONTAINING PROTEIN 39"/>
    <property type="match status" value="1"/>
</dbReference>
<reference evidence="7 8" key="1">
    <citation type="journal article" date="2012" name="Science">
        <title>The Paleozoic origin of enzymatic lignin decomposition reconstructed from 31 fungal genomes.</title>
        <authorList>
            <person name="Floudas D."/>
            <person name="Binder M."/>
            <person name="Riley R."/>
            <person name="Barry K."/>
            <person name="Blanchette R.A."/>
            <person name="Henrissat B."/>
            <person name="Martinez A.T."/>
            <person name="Otillar R."/>
            <person name="Spatafora J.W."/>
            <person name="Yadav J.S."/>
            <person name="Aerts A."/>
            <person name="Benoit I."/>
            <person name="Boyd A."/>
            <person name="Carlson A."/>
            <person name="Copeland A."/>
            <person name="Coutinho P.M."/>
            <person name="de Vries R.P."/>
            <person name="Ferreira P."/>
            <person name="Findley K."/>
            <person name="Foster B."/>
            <person name="Gaskell J."/>
            <person name="Glotzer D."/>
            <person name="Gorecki P."/>
            <person name="Heitman J."/>
            <person name="Hesse C."/>
            <person name="Hori C."/>
            <person name="Igarashi K."/>
            <person name="Jurgens J.A."/>
            <person name="Kallen N."/>
            <person name="Kersten P."/>
            <person name="Kohler A."/>
            <person name="Kuees U."/>
            <person name="Kumar T.K.A."/>
            <person name="Kuo A."/>
            <person name="LaButti K."/>
            <person name="Larrondo L.F."/>
            <person name="Lindquist E."/>
            <person name="Ling A."/>
            <person name="Lombard V."/>
            <person name="Lucas S."/>
            <person name="Lundell T."/>
            <person name="Martin R."/>
            <person name="McLaughlin D.J."/>
            <person name="Morgenstern I."/>
            <person name="Morin E."/>
            <person name="Murat C."/>
            <person name="Nagy L.G."/>
            <person name="Nolan M."/>
            <person name="Ohm R.A."/>
            <person name="Patyshakuliyeva A."/>
            <person name="Rokas A."/>
            <person name="Ruiz-Duenas F.J."/>
            <person name="Sabat G."/>
            <person name="Salamov A."/>
            <person name="Samejima M."/>
            <person name="Schmutz J."/>
            <person name="Slot J.C."/>
            <person name="St John F."/>
            <person name="Stenlid J."/>
            <person name="Sun H."/>
            <person name="Sun S."/>
            <person name="Syed K."/>
            <person name="Tsang A."/>
            <person name="Wiebenga A."/>
            <person name="Young D."/>
            <person name="Pisabarro A."/>
            <person name="Eastwood D.C."/>
            <person name="Martin F."/>
            <person name="Cullen D."/>
            <person name="Grigoriev I.V."/>
            <person name="Hibbett D.S."/>
        </authorList>
    </citation>
    <scope>NUCLEOTIDE SEQUENCE</scope>
    <source>
        <strain evidence="8">FP-58527</strain>
    </source>
</reference>
<proteinExistence type="predicted"/>
<evidence type="ECO:0000259" key="6">
    <source>
        <dbReference type="Pfam" id="PF05699"/>
    </source>
</evidence>
<name>S8DMN1_FOMSC</name>
<dbReference type="SUPFAM" id="SSF53098">
    <property type="entry name" value="Ribonuclease H-like"/>
    <property type="match status" value="1"/>
</dbReference>
<keyword evidence="3" id="KW-0863">Zinc-finger</keyword>
<dbReference type="InterPro" id="IPR052035">
    <property type="entry name" value="ZnF_BED_domain_contain"/>
</dbReference>
<dbReference type="Pfam" id="PF05699">
    <property type="entry name" value="Dimer_Tnp_hAT"/>
    <property type="match status" value="1"/>
</dbReference>
<evidence type="ECO:0000256" key="5">
    <source>
        <dbReference type="ARBA" id="ARBA00023242"/>
    </source>
</evidence>
<keyword evidence="4" id="KW-0862">Zinc</keyword>
<evidence type="ECO:0000313" key="8">
    <source>
        <dbReference type="Proteomes" id="UP000015241"/>
    </source>
</evidence>
<feature type="domain" description="HAT C-terminal dimerisation" evidence="6">
    <location>
        <begin position="2"/>
        <end position="84"/>
    </location>
</feature>